<proteinExistence type="predicted"/>
<evidence type="ECO:0000313" key="1">
    <source>
        <dbReference type="EMBL" id="KJY82968.1"/>
    </source>
</evidence>
<dbReference type="EMBL" id="JXXV01000018">
    <property type="protein sequence ID" value="KJY82968.1"/>
    <property type="molecule type" value="Genomic_DNA"/>
</dbReference>
<dbReference type="InterPro" id="IPR038444">
    <property type="entry name" value="DUF465_sf"/>
</dbReference>
<protein>
    <recommendedName>
        <fullName evidence="3">DUF465 domain-containing protein</fullName>
    </recommendedName>
</protein>
<name>A0A0F4NJF3_9VIBR</name>
<organism evidence="1 2">
    <name type="scientific">Vibrio galatheae</name>
    <dbReference type="NCBI Taxonomy" id="579748"/>
    <lineage>
        <taxon>Bacteria</taxon>
        <taxon>Pseudomonadati</taxon>
        <taxon>Pseudomonadota</taxon>
        <taxon>Gammaproteobacteria</taxon>
        <taxon>Vibrionales</taxon>
        <taxon>Vibrionaceae</taxon>
        <taxon>Vibrio</taxon>
    </lineage>
</organism>
<accession>A0A0F4NJF3</accession>
<dbReference type="Proteomes" id="UP000033673">
    <property type="component" value="Unassembled WGS sequence"/>
</dbReference>
<gene>
    <name evidence="1" type="ORF">TW81_12275</name>
</gene>
<evidence type="ECO:0008006" key="3">
    <source>
        <dbReference type="Google" id="ProtNLM"/>
    </source>
</evidence>
<dbReference type="RefSeq" id="WP_045955996.1">
    <property type="nucleotide sequence ID" value="NZ_JXXV01000018.1"/>
</dbReference>
<dbReference type="Pfam" id="PF04325">
    <property type="entry name" value="DUF465"/>
    <property type="match status" value="1"/>
</dbReference>
<dbReference type="STRING" id="579748.TW81_12275"/>
<comment type="caution">
    <text evidence="1">The sequence shown here is derived from an EMBL/GenBank/DDBJ whole genome shotgun (WGS) entry which is preliminary data.</text>
</comment>
<dbReference type="InterPro" id="IPR007420">
    <property type="entry name" value="DUF465"/>
</dbReference>
<dbReference type="OrthoDB" id="1263265at2"/>
<dbReference type="PATRIC" id="fig|579748.3.peg.2535"/>
<sequence>MLGEDHSLLKEFPQYKDAILALAETNDDFATMMRDYNSLDKEIRKLEMRDSPISDGEMHQMKHDRAEMKDALHSWARSF</sequence>
<keyword evidence="2" id="KW-1185">Reference proteome</keyword>
<dbReference type="AlphaFoldDB" id="A0A0F4NJF3"/>
<evidence type="ECO:0000313" key="2">
    <source>
        <dbReference type="Proteomes" id="UP000033673"/>
    </source>
</evidence>
<reference evidence="1 2" key="1">
    <citation type="journal article" date="2015" name="BMC Genomics">
        <title>Genome mining reveals unlocked bioactive potential of marine Gram-negative bacteria.</title>
        <authorList>
            <person name="Machado H."/>
            <person name="Sonnenschein E.C."/>
            <person name="Melchiorsen J."/>
            <person name="Gram L."/>
        </authorList>
    </citation>
    <scope>NUCLEOTIDE SEQUENCE [LARGE SCALE GENOMIC DNA]</scope>
    <source>
        <strain evidence="1 2">S2757</strain>
    </source>
</reference>
<dbReference type="Gene3D" id="6.10.280.50">
    <property type="match status" value="1"/>
</dbReference>